<dbReference type="RefSeq" id="WP_146780510.1">
    <property type="nucleotide sequence ID" value="NZ_CP042434.1"/>
</dbReference>
<evidence type="ECO:0000256" key="6">
    <source>
        <dbReference type="ARBA" id="ARBA00013185"/>
    </source>
</evidence>
<dbReference type="InterPro" id="IPR015443">
    <property type="entry name" value="Aldose_1-epimerase"/>
</dbReference>
<keyword evidence="17" id="KW-1185">Reference proteome</keyword>
<organism evidence="16 17">
    <name type="scientific">Arachidicoccus ginsenosidivorans</name>
    <dbReference type="NCBI Taxonomy" id="496057"/>
    <lineage>
        <taxon>Bacteria</taxon>
        <taxon>Pseudomonadati</taxon>
        <taxon>Bacteroidota</taxon>
        <taxon>Chitinophagia</taxon>
        <taxon>Chitinophagales</taxon>
        <taxon>Chitinophagaceae</taxon>
        <taxon>Arachidicoccus</taxon>
    </lineage>
</organism>
<dbReference type="PROSITE" id="PS51257">
    <property type="entry name" value="PROKAR_LIPOPROTEIN"/>
    <property type="match status" value="1"/>
</dbReference>
<accession>A0A5B8VKU9</accession>
<dbReference type="InterPro" id="IPR011013">
    <property type="entry name" value="Gal_mutarotase_sf_dom"/>
</dbReference>
<evidence type="ECO:0000256" key="4">
    <source>
        <dbReference type="ARBA" id="ARBA00006206"/>
    </source>
</evidence>
<feature type="signal peptide" evidence="15">
    <location>
        <begin position="1"/>
        <end position="21"/>
    </location>
</feature>
<keyword evidence="10 11" id="KW-0119">Carbohydrate metabolism</keyword>
<dbReference type="PANTHER" id="PTHR10091">
    <property type="entry name" value="ALDOSE-1-EPIMERASE"/>
    <property type="match status" value="1"/>
</dbReference>
<comment type="similarity">
    <text evidence="4 11">Belongs to the aldose epimerase family.</text>
</comment>
<feature type="active site" description="Proton donor" evidence="12">
    <location>
        <position position="213"/>
    </location>
</feature>
<comment type="pathway">
    <text evidence="3 11">Carbohydrate metabolism; hexose metabolism.</text>
</comment>
<evidence type="ECO:0000256" key="11">
    <source>
        <dbReference type="PIRNR" id="PIRNR005096"/>
    </source>
</evidence>
<dbReference type="EC" id="5.1.3.3" evidence="6 11"/>
<comment type="catalytic activity">
    <reaction evidence="1 11">
        <text>alpha-D-glucose = beta-D-glucose</text>
        <dbReference type="Rhea" id="RHEA:10264"/>
        <dbReference type="ChEBI" id="CHEBI:15903"/>
        <dbReference type="ChEBI" id="CHEBI:17925"/>
        <dbReference type="EC" id="5.1.3.3"/>
    </reaction>
</comment>
<evidence type="ECO:0000313" key="17">
    <source>
        <dbReference type="Proteomes" id="UP000321291"/>
    </source>
</evidence>
<dbReference type="InterPro" id="IPR047215">
    <property type="entry name" value="Galactose_mutarotase-like"/>
</dbReference>
<dbReference type="Pfam" id="PF01263">
    <property type="entry name" value="Aldose_epim"/>
    <property type="match status" value="1"/>
</dbReference>
<dbReference type="InterPro" id="IPR014718">
    <property type="entry name" value="GH-type_carb-bd"/>
</dbReference>
<keyword evidence="15" id="KW-0732">Signal</keyword>
<dbReference type="AlphaFoldDB" id="A0A5B8VKU9"/>
<dbReference type="SUPFAM" id="SSF74650">
    <property type="entry name" value="Galactose mutarotase-like"/>
    <property type="match status" value="1"/>
</dbReference>
<dbReference type="PIRSF" id="PIRSF005096">
    <property type="entry name" value="GALM"/>
    <property type="match status" value="1"/>
</dbReference>
<dbReference type="UniPathway" id="UPA00242"/>
<dbReference type="GO" id="GO:0030246">
    <property type="term" value="F:carbohydrate binding"/>
    <property type="evidence" value="ECO:0007669"/>
    <property type="project" value="InterPro"/>
</dbReference>
<evidence type="ECO:0000256" key="2">
    <source>
        <dbReference type="ARBA" id="ARBA00001913"/>
    </source>
</evidence>
<sequence>MNRKWSFGFCVLALTVGLASCGGTSHRKDNKDSSKAAVKVTSWGSYEGNPVNLYHLDNGHGTQMAISNYGGTITSWKFPDKNADTAEIIVGFDSLSGYLAHPPYFGALIGRYANRIAKGRFTLDGKTYQLAVNDGNNHLHGGIKGFDKVLWKVEVPDSSKTALVLHYTAKDGEEGYPGNLEVTVRYDLTQDNKLHITYDATTDKPTPVNLTNHSYFNLSGNLTRTILDEQLTINAPNYSPVVDQIPIGMPVSVKGTPFDFTTATAIGDRIDKVPGGYDHNWALDTTHGADRPVATIYDSISGRQMDIYTTQPGLQFYSGNFLDGSITARGHKVVKYDGMALETQHFPDSPNEPKFPNTILRPGEHYHEETTYALSIKK</sequence>
<dbReference type="GO" id="GO:0004034">
    <property type="term" value="F:aldose 1-epimerase activity"/>
    <property type="evidence" value="ECO:0007669"/>
    <property type="project" value="UniProtKB-EC"/>
</dbReference>
<dbReference type="OrthoDB" id="9779408at2"/>
<comment type="subunit">
    <text evidence="5">Monomer.</text>
</comment>
<evidence type="ECO:0000256" key="10">
    <source>
        <dbReference type="ARBA" id="ARBA00023277"/>
    </source>
</evidence>
<evidence type="ECO:0000256" key="13">
    <source>
        <dbReference type="PIRSR" id="PIRSR005096-2"/>
    </source>
</evidence>
<evidence type="ECO:0000313" key="16">
    <source>
        <dbReference type="EMBL" id="QEC71236.1"/>
    </source>
</evidence>
<dbReference type="Gene3D" id="2.70.98.10">
    <property type="match status" value="1"/>
</dbReference>
<evidence type="ECO:0000256" key="14">
    <source>
        <dbReference type="PIRSR" id="PIRSR005096-3"/>
    </source>
</evidence>
<comment type="cofactor">
    <cofactor evidence="2">
        <name>Ca(2+)</name>
        <dbReference type="ChEBI" id="CHEBI:29108"/>
    </cofactor>
</comment>
<evidence type="ECO:0000256" key="9">
    <source>
        <dbReference type="ARBA" id="ARBA00023235"/>
    </source>
</evidence>
<dbReference type="PANTHER" id="PTHR10091:SF0">
    <property type="entry name" value="GALACTOSE MUTAROTASE"/>
    <property type="match status" value="1"/>
</dbReference>
<protein>
    <recommendedName>
        <fullName evidence="7 11">Aldose 1-epimerase</fullName>
        <ecNumber evidence="6 11">5.1.3.3</ecNumber>
    </recommendedName>
</protein>
<feature type="binding site" evidence="14">
    <location>
        <begin position="114"/>
        <end position="115"/>
    </location>
    <ligand>
        <name>beta-D-galactose</name>
        <dbReference type="ChEBI" id="CHEBI:27667"/>
    </ligand>
</feature>
<proteinExistence type="inferred from homology"/>
<name>A0A5B8VKU9_9BACT</name>
<feature type="binding site" evidence="13">
    <location>
        <position position="278"/>
    </location>
    <ligand>
        <name>beta-D-galactose</name>
        <dbReference type="ChEBI" id="CHEBI:27667"/>
    </ligand>
</feature>
<gene>
    <name evidence="16" type="ORF">FSB73_05660</name>
</gene>
<dbReference type="GO" id="GO:0006006">
    <property type="term" value="P:glucose metabolic process"/>
    <property type="evidence" value="ECO:0007669"/>
    <property type="project" value="TreeGrafter"/>
</dbReference>
<dbReference type="CDD" id="cd09019">
    <property type="entry name" value="galactose_mutarotase_like"/>
    <property type="match status" value="1"/>
</dbReference>
<evidence type="ECO:0000256" key="15">
    <source>
        <dbReference type="SAM" id="SignalP"/>
    </source>
</evidence>
<evidence type="ECO:0000256" key="3">
    <source>
        <dbReference type="ARBA" id="ARBA00005028"/>
    </source>
</evidence>
<feature type="binding site" evidence="14">
    <location>
        <begin position="213"/>
        <end position="215"/>
    </location>
    <ligand>
        <name>beta-D-galactose</name>
        <dbReference type="ChEBI" id="CHEBI:27667"/>
    </ligand>
</feature>
<evidence type="ECO:0000256" key="8">
    <source>
        <dbReference type="ARBA" id="ARBA00022837"/>
    </source>
</evidence>
<dbReference type="InterPro" id="IPR008183">
    <property type="entry name" value="Aldose_1/G6P_1-epimerase"/>
</dbReference>
<evidence type="ECO:0000256" key="1">
    <source>
        <dbReference type="ARBA" id="ARBA00001614"/>
    </source>
</evidence>
<evidence type="ECO:0000256" key="5">
    <source>
        <dbReference type="ARBA" id="ARBA00011245"/>
    </source>
</evidence>
<reference evidence="16 17" key="1">
    <citation type="journal article" date="2017" name="Int. J. Syst. Evol. Microbiol.">
        <title>Arachidicoccus ginsenosidivorans sp. nov., with ginsenoside-converting activity isolated from ginseng cultivating soil.</title>
        <authorList>
            <person name="Siddiqi M.Z."/>
            <person name="Aslam Z."/>
            <person name="Im W.T."/>
        </authorList>
    </citation>
    <scope>NUCLEOTIDE SEQUENCE [LARGE SCALE GENOMIC DNA]</scope>
    <source>
        <strain evidence="16 17">Gsoil 809</strain>
    </source>
</reference>
<dbReference type="EMBL" id="CP042434">
    <property type="protein sequence ID" value="QEC71236.1"/>
    <property type="molecule type" value="Genomic_DNA"/>
</dbReference>
<dbReference type="Proteomes" id="UP000321291">
    <property type="component" value="Chromosome"/>
</dbReference>
<keyword evidence="9 11" id="KW-0413">Isomerase</keyword>
<dbReference type="PROSITE" id="PS00545">
    <property type="entry name" value="ALDOSE_1_EPIMERASE"/>
    <property type="match status" value="1"/>
</dbReference>
<dbReference type="GO" id="GO:0033499">
    <property type="term" value="P:galactose catabolic process via UDP-galactose, Leloir pathway"/>
    <property type="evidence" value="ECO:0007669"/>
    <property type="project" value="TreeGrafter"/>
</dbReference>
<feature type="chain" id="PRO_5023001371" description="Aldose 1-epimerase" evidence="15">
    <location>
        <begin position="22"/>
        <end position="378"/>
    </location>
</feature>
<feature type="active site" description="Proton acceptor" evidence="12">
    <location>
        <position position="342"/>
    </location>
</feature>
<dbReference type="NCBIfam" id="NF008277">
    <property type="entry name" value="PRK11055.1"/>
    <property type="match status" value="1"/>
</dbReference>
<evidence type="ECO:0000256" key="7">
    <source>
        <dbReference type="ARBA" id="ARBA00014165"/>
    </source>
</evidence>
<dbReference type="KEGG" id="agi:FSB73_05660"/>
<keyword evidence="8" id="KW-0106">Calcium</keyword>
<dbReference type="InterPro" id="IPR018052">
    <property type="entry name" value="Ald1_epimerase_CS"/>
</dbReference>
<evidence type="ECO:0000256" key="12">
    <source>
        <dbReference type="PIRSR" id="PIRSR005096-1"/>
    </source>
</evidence>